<evidence type="ECO:0000313" key="3">
    <source>
        <dbReference type="Proteomes" id="UP000693672"/>
    </source>
</evidence>
<dbReference type="Pfam" id="PF13581">
    <property type="entry name" value="HATPase_c_2"/>
    <property type="match status" value="1"/>
</dbReference>
<dbReference type="EMBL" id="CAJVAS010000026">
    <property type="protein sequence ID" value="CAG7643984.1"/>
    <property type="molecule type" value="Genomic_DNA"/>
</dbReference>
<comment type="caution">
    <text evidence="2">The sequence shown here is derived from an EMBL/GenBank/DDBJ whole genome shotgun (WGS) entry which is preliminary data.</text>
</comment>
<gene>
    <name evidence="2" type="primary">rsbW_2</name>
    <name evidence="2" type="ORF">PAESOLCIP111_04595</name>
</gene>
<keyword evidence="2" id="KW-0418">Kinase</keyword>
<evidence type="ECO:0000313" key="2">
    <source>
        <dbReference type="EMBL" id="CAG7643984.1"/>
    </source>
</evidence>
<dbReference type="RefSeq" id="WP_218094315.1">
    <property type="nucleotide sequence ID" value="NZ_CAJVAS010000026.1"/>
</dbReference>
<accession>A0A916K7S4</accession>
<name>A0A916K7S4_9BACL</name>
<dbReference type="Proteomes" id="UP000693672">
    <property type="component" value="Unassembled WGS sequence"/>
</dbReference>
<organism evidence="2 3">
    <name type="scientific">Paenibacillus solanacearum</name>
    <dbReference type="NCBI Taxonomy" id="2048548"/>
    <lineage>
        <taxon>Bacteria</taxon>
        <taxon>Bacillati</taxon>
        <taxon>Bacillota</taxon>
        <taxon>Bacilli</taxon>
        <taxon>Bacillales</taxon>
        <taxon>Paenibacillaceae</taxon>
        <taxon>Paenibacillus</taxon>
    </lineage>
</organism>
<dbReference type="PANTHER" id="PTHR35526">
    <property type="entry name" value="ANTI-SIGMA-F FACTOR RSBW-RELATED"/>
    <property type="match status" value="1"/>
</dbReference>
<protein>
    <submittedName>
        <fullName evidence="2">Serine-protein kinase RsbW</fullName>
        <ecNumber evidence="2">2.7.11.1</ecNumber>
    </submittedName>
</protein>
<dbReference type="AlphaFoldDB" id="A0A916K7S4"/>
<dbReference type="InterPro" id="IPR050267">
    <property type="entry name" value="Anti-sigma-factor_SerPK"/>
</dbReference>
<proteinExistence type="predicted"/>
<evidence type="ECO:0000259" key="1">
    <source>
        <dbReference type="Pfam" id="PF13581"/>
    </source>
</evidence>
<reference evidence="2" key="1">
    <citation type="submission" date="2021-06" db="EMBL/GenBank/DDBJ databases">
        <authorList>
            <person name="Criscuolo A."/>
        </authorList>
    </citation>
    <scope>NUCLEOTIDE SEQUENCE</scope>
    <source>
        <strain evidence="2">CIP111600</strain>
    </source>
</reference>
<sequence>MSAESGKEVRLSVPADAEHLDTIRLSLYGVAVRMGYSYESIEDLKVAVTEACNHALLQLENEAQARLCIVYAMNDEGLRVRIGAEQGVLKFGRAMEAAAPMESSKLGDTDASQLGLFLMQALVDEVLVASAEDGAEEIVLIKYRETQPG</sequence>
<dbReference type="PANTHER" id="PTHR35526:SF3">
    <property type="entry name" value="ANTI-SIGMA-F FACTOR RSBW"/>
    <property type="match status" value="1"/>
</dbReference>
<dbReference type="GO" id="GO:0004674">
    <property type="term" value="F:protein serine/threonine kinase activity"/>
    <property type="evidence" value="ECO:0007669"/>
    <property type="project" value="UniProtKB-EC"/>
</dbReference>
<keyword evidence="2" id="KW-0808">Transferase</keyword>
<dbReference type="InterPro" id="IPR003594">
    <property type="entry name" value="HATPase_dom"/>
</dbReference>
<keyword evidence="3" id="KW-1185">Reference proteome</keyword>
<feature type="domain" description="Histidine kinase/HSP90-like ATPase" evidence="1">
    <location>
        <begin position="13"/>
        <end position="140"/>
    </location>
</feature>
<dbReference type="EC" id="2.7.11.1" evidence="2"/>